<dbReference type="Gene3D" id="2.10.260.10">
    <property type="match status" value="1"/>
</dbReference>
<dbReference type="Pfam" id="PF04014">
    <property type="entry name" value="MazE_antitoxin"/>
    <property type="match status" value="1"/>
</dbReference>
<dbReference type="AlphaFoldDB" id="A0A484HFH1"/>
<reference evidence="4" key="1">
    <citation type="submission" date="2019-01" db="EMBL/GenBank/DDBJ databases">
        <authorList>
            <consortium name="Genoscope - CEA"/>
            <person name="William W."/>
        </authorList>
    </citation>
    <scope>NUCLEOTIDE SEQUENCE</scope>
    <source>
        <strain evidence="4">CR-1</strain>
    </source>
</reference>
<feature type="domain" description="SpoVT-AbrB" evidence="3">
    <location>
        <begin position="6"/>
        <end position="46"/>
    </location>
</feature>
<dbReference type="InterPro" id="IPR037914">
    <property type="entry name" value="SpoVT-AbrB_sf"/>
</dbReference>
<dbReference type="PANTHER" id="PTHR37550">
    <property type="entry name" value="ANTITOXIN VAPB1"/>
    <property type="match status" value="1"/>
</dbReference>
<dbReference type="NCBIfam" id="NF040493">
    <property type="entry name" value="TA_anti_VapB"/>
    <property type="match status" value="1"/>
</dbReference>
<dbReference type="SUPFAM" id="SSF89447">
    <property type="entry name" value="AbrB/MazE/MraZ-like"/>
    <property type="match status" value="1"/>
</dbReference>
<dbReference type="InterPro" id="IPR007159">
    <property type="entry name" value="SpoVT-AbrB_dom"/>
</dbReference>
<dbReference type="InterPro" id="IPR047976">
    <property type="entry name" value="Anti_VapB2-like"/>
</dbReference>
<dbReference type="EMBL" id="CAACVI010000009">
    <property type="protein sequence ID" value="VEN73433.1"/>
    <property type="molecule type" value="Genomic_DNA"/>
</dbReference>
<dbReference type="InterPro" id="IPR051734">
    <property type="entry name" value="VapB_TA_antitoxins"/>
</dbReference>
<dbReference type="PANTHER" id="PTHR37550:SF3">
    <property type="entry name" value="ANTITOXIN VAPB1"/>
    <property type="match status" value="1"/>
</dbReference>
<proteinExistence type="inferred from homology"/>
<gene>
    <name evidence="4" type="primary">vapB</name>
    <name evidence="4" type="ORF">EPICR_170050</name>
</gene>
<organism evidence="4">
    <name type="scientific">uncultured Desulfobacteraceae bacterium</name>
    <dbReference type="NCBI Taxonomy" id="218296"/>
    <lineage>
        <taxon>Bacteria</taxon>
        <taxon>Pseudomonadati</taxon>
        <taxon>Thermodesulfobacteriota</taxon>
        <taxon>Desulfobacteria</taxon>
        <taxon>Desulfobacterales</taxon>
        <taxon>Desulfobacteraceae</taxon>
        <taxon>environmental samples</taxon>
    </lineage>
</organism>
<dbReference type="GO" id="GO:0003677">
    <property type="term" value="F:DNA binding"/>
    <property type="evidence" value="ECO:0007669"/>
    <property type="project" value="UniProtKB-UniRule"/>
</dbReference>
<name>A0A484HFH1_9BACT</name>
<evidence type="ECO:0000259" key="3">
    <source>
        <dbReference type="PROSITE" id="PS51740"/>
    </source>
</evidence>
<accession>A0A484HFH1</accession>
<evidence type="ECO:0000256" key="2">
    <source>
        <dbReference type="PROSITE-ProRule" id="PRU01076"/>
    </source>
</evidence>
<protein>
    <submittedName>
        <fullName evidence="4">Antitoxin VapB2</fullName>
    </submittedName>
</protein>
<keyword evidence="2" id="KW-0238">DNA-binding</keyword>
<evidence type="ECO:0000256" key="1">
    <source>
        <dbReference type="ARBA" id="ARBA00007924"/>
    </source>
</evidence>
<evidence type="ECO:0000313" key="4">
    <source>
        <dbReference type="EMBL" id="VEN73433.1"/>
    </source>
</evidence>
<dbReference type="PROSITE" id="PS51740">
    <property type="entry name" value="SPOVT_ABRB"/>
    <property type="match status" value="1"/>
</dbReference>
<comment type="similarity">
    <text evidence="1">Belongs to the VapB family.</text>
</comment>
<sequence>MKPQTAKIFVNGGSQAVRLPKPFRFQTDEVLIKKVGDDIILSPRPESWDDFFTQTALPSDDFMADRRDLPPQERKDMF</sequence>